<dbReference type="Proteomes" id="UP000008888">
    <property type="component" value="Chromosome"/>
</dbReference>
<feature type="compositionally biased region" description="Basic and acidic residues" evidence="1">
    <location>
        <begin position="27"/>
        <end position="40"/>
    </location>
</feature>
<evidence type="ECO:0000313" key="2">
    <source>
        <dbReference type="EMBL" id="AEG00360.1"/>
    </source>
</evidence>
<organism evidence="2 3">
    <name type="scientific">Methylomonas methanica (strain DSM 25384 / MC09)</name>
    <dbReference type="NCBI Taxonomy" id="857087"/>
    <lineage>
        <taxon>Bacteria</taxon>
        <taxon>Pseudomonadati</taxon>
        <taxon>Pseudomonadota</taxon>
        <taxon>Gammaproteobacteria</taxon>
        <taxon>Methylococcales</taxon>
        <taxon>Methylococcaceae</taxon>
        <taxon>Methylomonas</taxon>
    </lineage>
</organism>
<name>G0A4E4_METMM</name>
<dbReference type="HOGENOM" id="CLU_2991535_0_0_6"/>
<protein>
    <submittedName>
        <fullName evidence="2">Uncharacterized protein</fullName>
    </submittedName>
</protein>
<dbReference type="AlphaFoldDB" id="G0A4E4"/>
<evidence type="ECO:0000256" key="1">
    <source>
        <dbReference type="SAM" id="MobiDB-lite"/>
    </source>
</evidence>
<sequence length="57" mass="6564">MSYKIPLLFTLSSAALAVGDEKLWPEHKPENFCTDPDKVQNNESLARKHPRDERLVK</sequence>
<dbReference type="KEGG" id="mmt:Metme_1946"/>
<dbReference type="EMBL" id="CP002738">
    <property type="protein sequence ID" value="AEG00360.1"/>
    <property type="molecule type" value="Genomic_DNA"/>
</dbReference>
<feature type="region of interest" description="Disordered" evidence="1">
    <location>
        <begin position="27"/>
        <end position="57"/>
    </location>
</feature>
<gene>
    <name evidence="2" type="ordered locus">Metme_1946</name>
</gene>
<reference evidence="3" key="3">
    <citation type="submission" date="2011-05" db="EMBL/GenBank/DDBJ databases">
        <title>Complete sequence of Methylomonas methanica MC09.</title>
        <authorList>
            <consortium name="US DOE Joint Genome Institute"/>
            <person name="Lucas S."/>
            <person name="Han J."/>
            <person name="Lapidus A."/>
            <person name="Cheng J.-F."/>
            <person name="Goodwin L."/>
            <person name="Pitluck S."/>
            <person name="Peters L."/>
            <person name="Mikhailova N."/>
            <person name="Teshima H."/>
            <person name="Han C."/>
            <person name="Tapia R."/>
            <person name="Land M."/>
            <person name="Hauser L."/>
            <person name="Kyrpides N."/>
            <person name="Ivanova N."/>
            <person name="Pagani I."/>
            <person name="Stein L."/>
            <person name="Woyke T."/>
        </authorList>
    </citation>
    <scope>NUCLEOTIDE SEQUENCE [LARGE SCALE GENOMIC DNA]</scope>
    <source>
        <strain evidence="3">MC09</strain>
    </source>
</reference>
<reference key="2">
    <citation type="submission" date="2011-05" db="EMBL/GenBank/DDBJ databases">
        <title>Complete genome sequence of the aerobic marine methanotroph Methylomonas methanica MC09.</title>
        <authorList>
            <person name="Boden R."/>
            <person name="Cunliffe M."/>
            <person name="Scanlan J."/>
            <person name="Moussard H."/>
            <person name="Kits K.D."/>
            <person name="Klotz M."/>
            <person name="Jetten M."/>
            <person name="Vuilleumier S."/>
            <person name="Han J."/>
            <person name="Peters L."/>
            <person name="Mikhailova N."/>
            <person name="Teshima H."/>
            <person name="Tapia R."/>
            <person name="Kyrpides N."/>
            <person name="Ivanova N."/>
            <person name="Pagani I."/>
            <person name="Cheng J.-F."/>
            <person name="Goodwin L."/>
            <person name="Han C."/>
            <person name="Hauser L."/>
            <person name="Land M."/>
            <person name="Lapidus A."/>
            <person name="Lucas S."/>
            <person name="Pitluck S."/>
            <person name="Woyke T."/>
            <person name="Stein L.Y."/>
            <person name="Murrell C."/>
        </authorList>
    </citation>
    <scope>NUCLEOTIDE SEQUENCE</scope>
    <source>
        <strain>MC09</strain>
    </source>
</reference>
<evidence type="ECO:0000313" key="3">
    <source>
        <dbReference type="Proteomes" id="UP000008888"/>
    </source>
</evidence>
<accession>G0A4E4</accession>
<proteinExistence type="predicted"/>
<reference evidence="2 3" key="1">
    <citation type="journal article" date="2011" name="J. Bacteriol.">
        <title>Complete Genome Sequence of the Aerobic Marine Methanotroph Methylomonas methanica MC09.</title>
        <authorList>
            <person name="Boden R."/>
            <person name="Cunliffe M."/>
            <person name="Scanlan J."/>
            <person name="Moussard H."/>
            <person name="Kits K.D."/>
            <person name="Klotz M.G."/>
            <person name="Jetten M.S."/>
            <person name="Vuilleumier S."/>
            <person name="Han J."/>
            <person name="Peters L."/>
            <person name="Mikhailova N."/>
            <person name="Teshima H."/>
            <person name="Tapia R."/>
            <person name="Kyrpides N."/>
            <person name="Ivanova N."/>
            <person name="Pagani I."/>
            <person name="Cheng J.F."/>
            <person name="Goodwin L."/>
            <person name="Han C."/>
            <person name="Hauser L."/>
            <person name="Land M.L."/>
            <person name="Lapidus A."/>
            <person name="Lucas S."/>
            <person name="Pitluck S."/>
            <person name="Woyke T."/>
            <person name="Stein L."/>
            <person name="Murrell J.C."/>
        </authorList>
    </citation>
    <scope>NUCLEOTIDE SEQUENCE [LARGE SCALE GENOMIC DNA]</scope>
    <source>
        <strain evidence="2 3">MC09</strain>
    </source>
</reference>
<keyword evidence="3" id="KW-1185">Reference proteome</keyword>